<dbReference type="EMBL" id="UINC01138093">
    <property type="protein sequence ID" value="SVD23826.1"/>
    <property type="molecule type" value="Genomic_DNA"/>
</dbReference>
<dbReference type="AlphaFoldDB" id="A0A382TP07"/>
<sequence>MFVSNIIELILFCPYWLFQWVEMSVFVCV</sequence>
<accession>A0A382TP07</accession>
<gene>
    <name evidence="1" type="ORF">METZ01_LOCUS376680</name>
</gene>
<organism evidence="1">
    <name type="scientific">marine metagenome</name>
    <dbReference type="NCBI Taxonomy" id="408172"/>
    <lineage>
        <taxon>unclassified sequences</taxon>
        <taxon>metagenomes</taxon>
        <taxon>ecological metagenomes</taxon>
    </lineage>
</organism>
<evidence type="ECO:0000313" key="1">
    <source>
        <dbReference type="EMBL" id="SVD23826.1"/>
    </source>
</evidence>
<name>A0A382TP07_9ZZZZ</name>
<reference evidence="1" key="1">
    <citation type="submission" date="2018-05" db="EMBL/GenBank/DDBJ databases">
        <authorList>
            <person name="Lanie J.A."/>
            <person name="Ng W.-L."/>
            <person name="Kazmierczak K.M."/>
            <person name="Andrzejewski T.M."/>
            <person name="Davidsen T.M."/>
            <person name="Wayne K.J."/>
            <person name="Tettelin H."/>
            <person name="Glass J.I."/>
            <person name="Rusch D."/>
            <person name="Podicherti R."/>
            <person name="Tsui H.-C.T."/>
            <person name="Winkler M.E."/>
        </authorList>
    </citation>
    <scope>NUCLEOTIDE SEQUENCE</scope>
</reference>
<proteinExistence type="predicted"/>
<protein>
    <submittedName>
        <fullName evidence="1">Uncharacterized protein</fullName>
    </submittedName>
</protein>